<proteinExistence type="predicted"/>
<reference evidence="1 2" key="1">
    <citation type="submission" date="2018-06" db="EMBL/GenBank/DDBJ databases">
        <title>A transcriptomic atlas of mushroom development highlights an independent origin of complex multicellularity.</title>
        <authorList>
            <consortium name="DOE Joint Genome Institute"/>
            <person name="Krizsan K."/>
            <person name="Almasi E."/>
            <person name="Merenyi Z."/>
            <person name="Sahu N."/>
            <person name="Viragh M."/>
            <person name="Koszo T."/>
            <person name="Mondo S."/>
            <person name="Kiss B."/>
            <person name="Balint B."/>
            <person name="Kues U."/>
            <person name="Barry K."/>
            <person name="Hegedus J.C."/>
            <person name="Henrissat B."/>
            <person name="Johnson J."/>
            <person name="Lipzen A."/>
            <person name="Ohm R."/>
            <person name="Nagy I."/>
            <person name="Pangilinan J."/>
            <person name="Yan J."/>
            <person name="Xiong Y."/>
            <person name="Grigoriev I.V."/>
            <person name="Hibbett D.S."/>
            <person name="Nagy L.G."/>
        </authorList>
    </citation>
    <scope>NUCLEOTIDE SEQUENCE [LARGE SCALE GENOMIC DNA]</scope>
    <source>
        <strain evidence="1 2">SZMC22713</strain>
    </source>
</reference>
<evidence type="ECO:0000313" key="2">
    <source>
        <dbReference type="Proteomes" id="UP000294933"/>
    </source>
</evidence>
<organism evidence="1 2">
    <name type="scientific">Rickenella mellea</name>
    <dbReference type="NCBI Taxonomy" id="50990"/>
    <lineage>
        <taxon>Eukaryota</taxon>
        <taxon>Fungi</taxon>
        <taxon>Dikarya</taxon>
        <taxon>Basidiomycota</taxon>
        <taxon>Agaricomycotina</taxon>
        <taxon>Agaricomycetes</taxon>
        <taxon>Hymenochaetales</taxon>
        <taxon>Rickenellaceae</taxon>
        <taxon>Rickenella</taxon>
    </lineage>
</organism>
<evidence type="ECO:0000313" key="1">
    <source>
        <dbReference type="EMBL" id="TDL22498.1"/>
    </source>
</evidence>
<accession>A0A4Y7Q5L1</accession>
<feature type="non-terminal residue" evidence="1">
    <location>
        <position position="133"/>
    </location>
</feature>
<dbReference type="Proteomes" id="UP000294933">
    <property type="component" value="Unassembled WGS sequence"/>
</dbReference>
<gene>
    <name evidence="1" type="ORF">BD410DRAFT_769969</name>
</gene>
<protein>
    <submittedName>
        <fullName evidence="1">Uncharacterized protein</fullName>
    </submittedName>
</protein>
<dbReference type="EMBL" id="ML170174">
    <property type="protein sequence ID" value="TDL22498.1"/>
    <property type="molecule type" value="Genomic_DNA"/>
</dbReference>
<name>A0A4Y7Q5L1_9AGAM</name>
<dbReference type="VEuPathDB" id="FungiDB:BD410DRAFT_769969"/>
<sequence length="133" mass="14781">MSRLSLDDVLGTNYVPTEDERRLISALISSMKEELSSLNNIILPLLAKHDKLSDHNLIPTKDETCLPSLLISPISEELTSESANEIVLPLLAKRDKLNERILSHEALLTPARRLLPELVSEIFTHTIPPGPSL</sequence>
<dbReference type="AlphaFoldDB" id="A0A4Y7Q5L1"/>
<keyword evidence="2" id="KW-1185">Reference proteome</keyword>